<evidence type="ECO:0000313" key="8">
    <source>
        <dbReference type="EMBL" id="CAH9072277.1"/>
    </source>
</evidence>
<dbReference type="PANTHER" id="PTHR13505:SF7">
    <property type="entry name" value="TRANSMEMBRANE PROTEIN 208"/>
    <property type="match status" value="1"/>
</dbReference>
<feature type="transmembrane region" description="Helical" evidence="7">
    <location>
        <begin position="117"/>
        <end position="138"/>
    </location>
</feature>
<dbReference type="Pfam" id="PF05620">
    <property type="entry name" value="TMEM208_SND2"/>
    <property type="match status" value="1"/>
</dbReference>
<accession>A0A9P1E1X8</accession>
<dbReference type="InterPro" id="IPR008506">
    <property type="entry name" value="SND2/TMEM208"/>
</dbReference>
<evidence type="ECO:0000256" key="7">
    <source>
        <dbReference type="SAM" id="Phobius"/>
    </source>
</evidence>
<dbReference type="PANTHER" id="PTHR13505">
    <property type="entry name" value="TRANSMEMBRANE PROTEIN 208"/>
    <property type="match status" value="1"/>
</dbReference>
<dbReference type="GO" id="GO:0005789">
    <property type="term" value="C:endoplasmic reticulum membrane"/>
    <property type="evidence" value="ECO:0007669"/>
    <property type="project" value="UniProtKB-SubCell"/>
</dbReference>
<comment type="caution">
    <text evidence="8">The sequence shown here is derived from an EMBL/GenBank/DDBJ whole genome shotgun (WGS) entry which is preliminary data.</text>
</comment>
<dbReference type="OrthoDB" id="276296at2759"/>
<keyword evidence="5 7" id="KW-1133">Transmembrane helix</keyword>
<feature type="transmembrane region" description="Helical" evidence="7">
    <location>
        <begin position="94"/>
        <end position="111"/>
    </location>
</feature>
<name>A0A9P1E1X8_CUSEU</name>
<dbReference type="AlphaFoldDB" id="A0A9P1E1X8"/>
<reference evidence="8" key="1">
    <citation type="submission" date="2022-07" db="EMBL/GenBank/DDBJ databases">
        <authorList>
            <person name="Macas J."/>
            <person name="Novak P."/>
            <person name="Neumann P."/>
        </authorList>
    </citation>
    <scope>NUCLEOTIDE SEQUENCE</scope>
</reference>
<keyword evidence="4" id="KW-0256">Endoplasmic reticulum</keyword>
<gene>
    <name evidence="8" type="ORF">CEURO_LOCUS4280</name>
</gene>
<evidence type="ECO:0000256" key="3">
    <source>
        <dbReference type="ARBA" id="ARBA00022692"/>
    </source>
</evidence>
<keyword evidence="3 7" id="KW-0812">Transmembrane</keyword>
<evidence type="ECO:0000256" key="4">
    <source>
        <dbReference type="ARBA" id="ARBA00022824"/>
    </source>
</evidence>
<feature type="transmembrane region" description="Helical" evidence="7">
    <location>
        <begin position="44"/>
        <end position="62"/>
    </location>
</feature>
<evidence type="ECO:0008006" key="10">
    <source>
        <dbReference type="Google" id="ProtNLM"/>
    </source>
</evidence>
<comment type="similarity">
    <text evidence="2">Belongs to the TMEM208 family.</text>
</comment>
<dbReference type="GO" id="GO:0006624">
    <property type="term" value="P:vacuolar protein processing"/>
    <property type="evidence" value="ECO:0007669"/>
    <property type="project" value="TreeGrafter"/>
</dbReference>
<evidence type="ECO:0000256" key="1">
    <source>
        <dbReference type="ARBA" id="ARBA00004477"/>
    </source>
</evidence>
<evidence type="ECO:0000256" key="6">
    <source>
        <dbReference type="ARBA" id="ARBA00023136"/>
    </source>
</evidence>
<organism evidence="8 9">
    <name type="scientific">Cuscuta europaea</name>
    <name type="common">European dodder</name>
    <dbReference type="NCBI Taxonomy" id="41803"/>
    <lineage>
        <taxon>Eukaryota</taxon>
        <taxon>Viridiplantae</taxon>
        <taxon>Streptophyta</taxon>
        <taxon>Embryophyta</taxon>
        <taxon>Tracheophyta</taxon>
        <taxon>Spermatophyta</taxon>
        <taxon>Magnoliopsida</taxon>
        <taxon>eudicotyledons</taxon>
        <taxon>Gunneridae</taxon>
        <taxon>Pentapetalae</taxon>
        <taxon>asterids</taxon>
        <taxon>lamiids</taxon>
        <taxon>Solanales</taxon>
        <taxon>Convolvulaceae</taxon>
        <taxon>Cuscuteae</taxon>
        <taxon>Cuscuta</taxon>
        <taxon>Cuscuta subgen. Cuscuta</taxon>
    </lineage>
</organism>
<protein>
    <recommendedName>
        <fullName evidence="10">Transmembrane protein 208</fullName>
    </recommendedName>
</protein>
<keyword evidence="9" id="KW-1185">Reference proteome</keyword>
<proteinExistence type="inferred from homology"/>
<sequence length="204" mass="23446">MANQGGKKRKEENIRHMRTLHHTILFCNVVYLLVRFGIFYSSLSWMHGVGLLFTSIAYFLPYQQLTTMAKPSYGSDGELLDGGYDMSTGGVCGYLHDVIYITCFVQLASILSGKFWYTYLVIPGFAVYKSSGFLKGFLSSGSEKKMRRLRKRERRWKERLQELSLSRRKADDDALLLKRPVDALYGCDCWFKLVTLYSVVVNLT</sequence>
<dbReference type="EMBL" id="CAMAPE010000008">
    <property type="protein sequence ID" value="CAH9072277.1"/>
    <property type="molecule type" value="Genomic_DNA"/>
</dbReference>
<dbReference type="Proteomes" id="UP001152484">
    <property type="component" value="Unassembled WGS sequence"/>
</dbReference>
<dbReference type="GO" id="GO:0005773">
    <property type="term" value="C:vacuole"/>
    <property type="evidence" value="ECO:0007669"/>
    <property type="project" value="GOC"/>
</dbReference>
<comment type="subcellular location">
    <subcellularLocation>
        <location evidence="1">Endoplasmic reticulum membrane</location>
        <topology evidence="1">Multi-pass membrane protein</topology>
    </subcellularLocation>
</comment>
<keyword evidence="6 7" id="KW-0472">Membrane</keyword>
<evidence type="ECO:0000313" key="9">
    <source>
        <dbReference type="Proteomes" id="UP001152484"/>
    </source>
</evidence>
<evidence type="ECO:0000256" key="2">
    <source>
        <dbReference type="ARBA" id="ARBA00009950"/>
    </source>
</evidence>
<evidence type="ECO:0000256" key="5">
    <source>
        <dbReference type="ARBA" id="ARBA00022989"/>
    </source>
</evidence>
<feature type="transmembrane region" description="Helical" evidence="7">
    <location>
        <begin position="20"/>
        <end position="38"/>
    </location>
</feature>